<accession>Q1QZL4</accession>
<evidence type="ECO:0000313" key="3">
    <source>
        <dbReference type="Proteomes" id="UP000000239"/>
    </source>
</evidence>
<sequence>MLSDESLRNTLEPAVVVMNAFKKASSWKVVYAAWTASKQQDRWYFIGLSAIFLALGTICIWLNNSWIFIFSLAFGSMGIFIFRFRIIDRHPIRNTYGQLDRHFGINHRFRRYLIFRHHLQSAGIDSNTINRVRRILAAESKLQESRRPKLDFLAGAAVSIVAGLSVAMSTQEHLIKSGWTLIILVAFMVSLYFYLLWKSVFPGQRHTEQELECFLTWHEEEHAFSKRN</sequence>
<feature type="transmembrane region" description="Helical" evidence="1">
    <location>
        <begin position="179"/>
        <end position="197"/>
    </location>
</feature>
<dbReference type="KEGG" id="csa:Csal_0733"/>
<dbReference type="EMBL" id="CP000285">
    <property type="protein sequence ID" value="ABE58094.1"/>
    <property type="molecule type" value="Genomic_DNA"/>
</dbReference>
<reference evidence="2 3" key="1">
    <citation type="journal article" date="2011" name="Stand. Genomic Sci.">
        <title>Complete genome sequence of the halophilic and highly halotolerant Chromohalobacter salexigens type strain (1H11(T)).</title>
        <authorList>
            <person name="Copeland A."/>
            <person name="O'Connor K."/>
            <person name="Lucas S."/>
            <person name="Lapidus A."/>
            <person name="Berry K.W."/>
            <person name="Detter J.C."/>
            <person name="Del Rio T.G."/>
            <person name="Hammon N."/>
            <person name="Dalin E."/>
            <person name="Tice H."/>
            <person name="Pitluck S."/>
            <person name="Bruce D."/>
            <person name="Goodwin L."/>
            <person name="Han C."/>
            <person name="Tapia R."/>
            <person name="Saunders E."/>
            <person name="Schmutz J."/>
            <person name="Brettin T."/>
            <person name="Larimer F."/>
            <person name="Land M."/>
            <person name="Hauser L."/>
            <person name="Vargas C."/>
            <person name="Nieto J.J."/>
            <person name="Kyrpides N.C."/>
            <person name="Ivanova N."/>
            <person name="Goker M."/>
            <person name="Klenk H.P."/>
            <person name="Csonka L.N."/>
            <person name="Woyke T."/>
        </authorList>
    </citation>
    <scope>NUCLEOTIDE SEQUENCE [LARGE SCALE GENOMIC DNA]</scope>
    <source>
        <strain evidence="3">ATCC BAA-138 / DSM 3043 / CIP 106854 / NCIMB 13768 / 1H11</strain>
    </source>
</reference>
<evidence type="ECO:0000256" key="1">
    <source>
        <dbReference type="SAM" id="Phobius"/>
    </source>
</evidence>
<dbReference type="AlphaFoldDB" id="Q1QZL4"/>
<keyword evidence="3" id="KW-1185">Reference proteome</keyword>
<proteinExistence type="predicted"/>
<feature type="transmembrane region" description="Helical" evidence="1">
    <location>
        <begin position="43"/>
        <end position="61"/>
    </location>
</feature>
<dbReference type="HOGENOM" id="CLU_1213055_0_0_6"/>
<dbReference type="GeneID" id="95336099"/>
<keyword evidence="1" id="KW-0472">Membrane</keyword>
<evidence type="ECO:0000313" key="2">
    <source>
        <dbReference type="EMBL" id="ABE58094.1"/>
    </source>
</evidence>
<keyword evidence="1" id="KW-1133">Transmembrane helix</keyword>
<organism evidence="2 3">
    <name type="scientific">Chromohalobacter israelensis (strain ATCC BAA-138 / DSM 3043 / CIP 106854 / NCIMB 13768 / 1H11)</name>
    <name type="common">Chromohalobacter salexigens</name>
    <dbReference type="NCBI Taxonomy" id="290398"/>
    <lineage>
        <taxon>Bacteria</taxon>
        <taxon>Pseudomonadati</taxon>
        <taxon>Pseudomonadota</taxon>
        <taxon>Gammaproteobacteria</taxon>
        <taxon>Oceanospirillales</taxon>
        <taxon>Halomonadaceae</taxon>
        <taxon>Chromohalobacter</taxon>
    </lineage>
</organism>
<dbReference type="Proteomes" id="UP000000239">
    <property type="component" value="Chromosome"/>
</dbReference>
<gene>
    <name evidence="2" type="ordered locus">Csal_0733</name>
</gene>
<keyword evidence="1" id="KW-0812">Transmembrane</keyword>
<dbReference type="RefSeq" id="WP_011506040.1">
    <property type="nucleotide sequence ID" value="NC_007963.1"/>
</dbReference>
<protein>
    <submittedName>
        <fullName evidence="2">Uncharacterized protein</fullName>
    </submittedName>
</protein>
<feature type="transmembrane region" description="Helical" evidence="1">
    <location>
        <begin position="67"/>
        <end position="86"/>
    </location>
</feature>
<name>Q1QZL4_CHRI1</name>
<feature type="transmembrane region" description="Helical" evidence="1">
    <location>
        <begin position="150"/>
        <end position="167"/>
    </location>
</feature>